<dbReference type="AlphaFoldDB" id="A0A9P4HX20"/>
<accession>A0A9P4HX20</accession>
<feature type="compositionally biased region" description="Basic and acidic residues" evidence="3">
    <location>
        <begin position="132"/>
        <end position="141"/>
    </location>
</feature>
<evidence type="ECO:0000256" key="2">
    <source>
        <dbReference type="PROSITE-ProRule" id="PRU00252"/>
    </source>
</evidence>
<dbReference type="CDD" id="cd04496">
    <property type="entry name" value="SSB_OBF"/>
    <property type="match status" value="1"/>
</dbReference>
<keyword evidence="5" id="KW-1185">Reference proteome</keyword>
<evidence type="ECO:0000256" key="1">
    <source>
        <dbReference type="ARBA" id="ARBA00023125"/>
    </source>
</evidence>
<comment type="caution">
    <text evidence="4">The sequence shown here is derived from an EMBL/GenBank/DDBJ whole genome shotgun (WGS) entry which is preliminary data.</text>
</comment>
<proteinExistence type="predicted"/>
<feature type="region of interest" description="Disordered" evidence="3">
    <location>
        <begin position="128"/>
        <end position="151"/>
    </location>
</feature>
<dbReference type="SUPFAM" id="SSF50249">
    <property type="entry name" value="Nucleic acid-binding proteins"/>
    <property type="match status" value="1"/>
</dbReference>
<organism evidence="4 5">
    <name type="scientific">Saccharata proteae CBS 121410</name>
    <dbReference type="NCBI Taxonomy" id="1314787"/>
    <lineage>
        <taxon>Eukaryota</taxon>
        <taxon>Fungi</taxon>
        <taxon>Dikarya</taxon>
        <taxon>Ascomycota</taxon>
        <taxon>Pezizomycotina</taxon>
        <taxon>Dothideomycetes</taxon>
        <taxon>Dothideomycetes incertae sedis</taxon>
        <taxon>Botryosphaeriales</taxon>
        <taxon>Saccharataceae</taxon>
        <taxon>Saccharata</taxon>
    </lineage>
</organism>
<dbReference type="Pfam" id="PF00436">
    <property type="entry name" value="SSB"/>
    <property type="match status" value="1"/>
</dbReference>
<keyword evidence="1 2" id="KW-0238">DNA-binding</keyword>
<dbReference type="InterPro" id="IPR012340">
    <property type="entry name" value="NA-bd_OB-fold"/>
</dbReference>
<dbReference type="Gene3D" id="2.40.50.140">
    <property type="entry name" value="Nucleic acid-binding proteins"/>
    <property type="match status" value="1"/>
</dbReference>
<reference evidence="4" key="1">
    <citation type="journal article" date="2020" name="Stud. Mycol.">
        <title>101 Dothideomycetes genomes: a test case for predicting lifestyles and emergence of pathogens.</title>
        <authorList>
            <person name="Haridas S."/>
            <person name="Albert R."/>
            <person name="Binder M."/>
            <person name="Bloem J."/>
            <person name="Labutti K."/>
            <person name="Salamov A."/>
            <person name="Andreopoulos B."/>
            <person name="Baker S."/>
            <person name="Barry K."/>
            <person name="Bills G."/>
            <person name="Bluhm B."/>
            <person name="Cannon C."/>
            <person name="Castanera R."/>
            <person name="Culley D."/>
            <person name="Daum C."/>
            <person name="Ezra D."/>
            <person name="Gonzalez J."/>
            <person name="Henrissat B."/>
            <person name="Kuo A."/>
            <person name="Liang C."/>
            <person name="Lipzen A."/>
            <person name="Lutzoni F."/>
            <person name="Magnuson J."/>
            <person name="Mondo S."/>
            <person name="Nolan M."/>
            <person name="Ohm R."/>
            <person name="Pangilinan J."/>
            <person name="Park H.-J."/>
            <person name="Ramirez L."/>
            <person name="Alfaro M."/>
            <person name="Sun H."/>
            <person name="Tritt A."/>
            <person name="Yoshinaga Y."/>
            <person name="Zwiers L.-H."/>
            <person name="Turgeon B."/>
            <person name="Goodwin S."/>
            <person name="Spatafora J."/>
            <person name="Crous P."/>
            <person name="Grigoriev I."/>
        </authorList>
    </citation>
    <scope>NUCLEOTIDE SEQUENCE</scope>
    <source>
        <strain evidence="4">CBS 121410</strain>
    </source>
</reference>
<evidence type="ECO:0000313" key="5">
    <source>
        <dbReference type="Proteomes" id="UP000799776"/>
    </source>
</evidence>
<dbReference type="PROSITE" id="PS50935">
    <property type="entry name" value="SSB"/>
    <property type="match status" value="1"/>
</dbReference>
<dbReference type="Proteomes" id="UP000799776">
    <property type="component" value="Unassembled WGS sequence"/>
</dbReference>
<dbReference type="OrthoDB" id="1078367at2759"/>
<protein>
    <submittedName>
        <fullName evidence="4">SsDNA binding protein</fullName>
    </submittedName>
</protein>
<dbReference type="EMBL" id="ML978719">
    <property type="protein sequence ID" value="KAF2087604.1"/>
    <property type="molecule type" value="Genomic_DNA"/>
</dbReference>
<name>A0A9P4HX20_9PEZI</name>
<gene>
    <name evidence="4" type="ORF">K490DRAFT_65434</name>
</gene>
<dbReference type="GO" id="GO:0003697">
    <property type="term" value="F:single-stranded DNA binding"/>
    <property type="evidence" value="ECO:0007669"/>
    <property type="project" value="InterPro"/>
</dbReference>
<dbReference type="InterPro" id="IPR000424">
    <property type="entry name" value="Primosome_PriB/ssb"/>
</dbReference>
<evidence type="ECO:0000313" key="4">
    <source>
        <dbReference type="EMBL" id="KAF2087604.1"/>
    </source>
</evidence>
<evidence type="ECO:0000256" key="3">
    <source>
        <dbReference type="SAM" id="MobiDB-lite"/>
    </source>
</evidence>
<sequence length="151" mass="16565">MASLRSFRALPALSRPFARSFSSTPRAALAKMQVIGRLAAEPEVVQTTTGRELVKYALGTSSGPRDNRKTSWFNVACFDEGPRKDFLLRLPKGTLLHVDADASMSQFETEDGKRTSRLNLVQRSIEVLSRPATEESNRSAAEEPDSGIGHS</sequence>